<gene>
    <name evidence="1" type="ORF">DJ568_17080</name>
</gene>
<feature type="non-terminal residue" evidence="1">
    <location>
        <position position="71"/>
    </location>
</feature>
<sequence length="71" mass="8688">MELALTNKAIVMRNNNNDLTLKRNYLSKYRFLISEYEQVKRGEHPTFRFAKDFYSAHDTDPRSFLKYYNRF</sequence>
<keyword evidence="2" id="KW-1185">Reference proteome</keyword>
<evidence type="ECO:0000313" key="1">
    <source>
        <dbReference type="EMBL" id="RCH53572.1"/>
    </source>
</evidence>
<organism evidence="1 2">
    <name type="scientific">Mucilaginibacter hurinus</name>
    <dbReference type="NCBI Taxonomy" id="2201324"/>
    <lineage>
        <taxon>Bacteria</taxon>
        <taxon>Pseudomonadati</taxon>
        <taxon>Bacteroidota</taxon>
        <taxon>Sphingobacteriia</taxon>
        <taxon>Sphingobacteriales</taxon>
        <taxon>Sphingobacteriaceae</taxon>
        <taxon>Mucilaginibacter</taxon>
    </lineage>
</organism>
<dbReference type="AlphaFoldDB" id="A0A367GJF5"/>
<dbReference type="EMBL" id="QGDC01000032">
    <property type="protein sequence ID" value="RCH53572.1"/>
    <property type="molecule type" value="Genomic_DNA"/>
</dbReference>
<dbReference type="RefSeq" id="WP_233496718.1">
    <property type="nucleotide sequence ID" value="NZ_QGDC01000032.1"/>
</dbReference>
<dbReference type="Proteomes" id="UP000253209">
    <property type="component" value="Unassembled WGS sequence"/>
</dbReference>
<comment type="caution">
    <text evidence="1">The sequence shown here is derived from an EMBL/GenBank/DDBJ whole genome shotgun (WGS) entry which is preliminary data.</text>
</comment>
<evidence type="ECO:0000313" key="2">
    <source>
        <dbReference type="Proteomes" id="UP000253209"/>
    </source>
</evidence>
<protein>
    <submittedName>
        <fullName evidence="1">Uncharacterized protein</fullName>
    </submittedName>
</protein>
<accession>A0A367GJF5</accession>
<proteinExistence type="predicted"/>
<name>A0A367GJF5_9SPHI</name>
<reference evidence="1 2" key="1">
    <citation type="submission" date="2018-05" db="EMBL/GenBank/DDBJ databases">
        <title>Mucilaginibacter hurinus sp. nov., isolated from briquette warehouse soil.</title>
        <authorList>
            <person name="Choi L."/>
        </authorList>
    </citation>
    <scope>NUCLEOTIDE SEQUENCE [LARGE SCALE GENOMIC DNA]</scope>
    <source>
        <strain evidence="1 2">ZR32</strain>
    </source>
</reference>